<dbReference type="PANTHER" id="PTHR43479:SF11">
    <property type="entry name" value="ACREF_ENVCD OPERON REPRESSOR-RELATED"/>
    <property type="match status" value="1"/>
</dbReference>
<dbReference type="InterPro" id="IPR001647">
    <property type="entry name" value="HTH_TetR"/>
</dbReference>
<dbReference type="SUPFAM" id="SSF46689">
    <property type="entry name" value="Homeodomain-like"/>
    <property type="match status" value="1"/>
</dbReference>
<dbReference type="SUPFAM" id="SSF48498">
    <property type="entry name" value="Tetracyclin repressor-like, C-terminal domain"/>
    <property type="match status" value="1"/>
</dbReference>
<dbReference type="InterPro" id="IPR050624">
    <property type="entry name" value="HTH-type_Tx_Regulator"/>
</dbReference>
<dbReference type="PRINTS" id="PR00455">
    <property type="entry name" value="HTHTETR"/>
</dbReference>
<evidence type="ECO:0000313" key="5">
    <source>
        <dbReference type="Proteomes" id="UP000198281"/>
    </source>
</evidence>
<dbReference type="Gene3D" id="1.10.357.10">
    <property type="entry name" value="Tetracycline Repressor, domain 2"/>
    <property type="match status" value="1"/>
</dbReference>
<reference evidence="5" key="1">
    <citation type="submission" date="2017-06" db="EMBL/GenBank/DDBJ databases">
        <authorList>
            <person name="Varghese N."/>
            <person name="Submissions S."/>
        </authorList>
    </citation>
    <scope>NUCLEOTIDE SEQUENCE [LARGE SCALE GENOMIC DNA]</scope>
    <source>
        <strain evidence="5">LNB2</strain>
    </source>
</reference>
<dbReference type="PANTHER" id="PTHR43479">
    <property type="entry name" value="ACREF/ENVCD OPERON REPRESSOR-RELATED"/>
    <property type="match status" value="1"/>
</dbReference>
<dbReference type="InterPro" id="IPR041490">
    <property type="entry name" value="KstR2_TetR_C"/>
</dbReference>
<dbReference type="GO" id="GO:0003677">
    <property type="term" value="F:DNA binding"/>
    <property type="evidence" value="ECO:0007669"/>
    <property type="project" value="UniProtKB-UniRule"/>
</dbReference>
<dbReference type="Proteomes" id="UP000198281">
    <property type="component" value="Unassembled WGS sequence"/>
</dbReference>
<accession>A0A239E3C9</accession>
<dbReference type="Pfam" id="PF17932">
    <property type="entry name" value="TetR_C_24"/>
    <property type="match status" value="1"/>
</dbReference>
<dbReference type="PROSITE" id="PS50977">
    <property type="entry name" value="HTH_TETR_2"/>
    <property type="match status" value="1"/>
</dbReference>
<evidence type="ECO:0000256" key="1">
    <source>
        <dbReference type="ARBA" id="ARBA00023125"/>
    </source>
</evidence>
<keyword evidence="1 2" id="KW-0238">DNA-binding</keyword>
<keyword evidence="5" id="KW-1185">Reference proteome</keyword>
<evidence type="ECO:0000256" key="2">
    <source>
        <dbReference type="PROSITE-ProRule" id="PRU00335"/>
    </source>
</evidence>
<dbReference type="Gene3D" id="1.10.10.60">
    <property type="entry name" value="Homeodomain-like"/>
    <property type="match status" value="1"/>
</dbReference>
<dbReference type="Pfam" id="PF00440">
    <property type="entry name" value="TetR_N"/>
    <property type="match status" value="1"/>
</dbReference>
<proteinExistence type="predicted"/>
<dbReference type="PROSITE" id="PS01081">
    <property type="entry name" value="HTH_TETR_1"/>
    <property type="match status" value="1"/>
</dbReference>
<dbReference type="InterPro" id="IPR036271">
    <property type="entry name" value="Tet_transcr_reg_TetR-rel_C_sf"/>
</dbReference>
<dbReference type="InterPro" id="IPR023772">
    <property type="entry name" value="DNA-bd_HTH_TetR-type_CS"/>
</dbReference>
<evidence type="ECO:0000259" key="3">
    <source>
        <dbReference type="PROSITE" id="PS50977"/>
    </source>
</evidence>
<organism evidence="4 5">
    <name type="scientific">Edaphosphingomonas laterariae</name>
    <dbReference type="NCBI Taxonomy" id="861865"/>
    <lineage>
        <taxon>Bacteria</taxon>
        <taxon>Pseudomonadati</taxon>
        <taxon>Pseudomonadota</taxon>
        <taxon>Alphaproteobacteria</taxon>
        <taxon>Sphingomonadales</taxon>
        <taxon>Rhizorhabdaceae</taxon>
        <taxon>Edaphosphingomonas</taxon>
    </lineage>
</organism>
<protein>
    <submittedName>
        <fullName evidence="4">Transcriptional regulator, TetR family</fullName>
    </submittedName>
</protein>
<dbReference type="AlphaFoldDB" id="A0A239E3C9"/>
<dbReference type="EMBL" id="FZOS01000005">
    <property type="protein sequence ID" value="SNS38798.1"/>
    <property type="molecule type" value="Genomic_DNA"/>
</dbReference>
<evidence type="ECO:0000313" key="4">
    <source>
        <dbReference type="EMBL" id="SNS38798.1"/>
    </source>
</evidence>
<gene>
    <name evidence="4" type="ORF">SAMN06295912_105172</name>
</gene>
<dbReference type="InterPro" id="IPR009057">
    <property type="entry name" value="Homeodomain-like_sf"/>
</dbReference>
<name>A0A239E3C9_9SPHN</name>
<feature type="DNA-binding region" description="H-T-H motif" evidence="2">
    <location>
        <begin position="19"/>
        <end position="38"/>
    </location>
</feature>
<feature type="domain" description="HTH tetR-type" evidence="3">
    <location>
        <begin position="1"/>
        <end position="56"/>
    </location>
</feature>
<sequence length="185" mass="20756">MLLDAATAQFAEKGYDATSISGIARAAGVSDGLIYRYFTDKRALLSAVLERLFEHIIDRTARAVHGVEGIERRLEQFIASQLTVFKEEPDLCRLYIREVRNLSTFRGSPLFHMTKRYTDLLVEVVEDAVKSGEVEPGTDPRMLRDVMFGGIEHIALHLLVGGQPLEIPETSRRLAHMFVAGIGRR</sequence>